<dbReference type="Proteomes" id="UP001412067">
    <property type="component" value="Unassembled WGS sequence"/>
</dbReference>
<accession>A0ABR2N3H5</accession>
<sequence length="293" mass="31702">MPQVDLDTLLCGGDVKISCETMIGGENPAAKPAEEDPDMPAESFQIRIGEDIDWADINAVYERDDSTKGNTNPKSQHGNQKQQPLSNSQRYSGNLKPKAPIIALPNKMQHTSYLGVSARRLPNGRMFSKKKPSDVGLKSAVPPPEPGSPKVSCFGKVLSDGHRQRFRHQRHQPQSAPSISSHAERRQPGSGGWLARLAGIFLCGRPVSRQHESDEEASTPPEKIVPWSGRLSSGTATAGDTIVTPGVLGAMRRFSSGRRPASWGEEQDSDGMMHVALSAPLDQEGAVGRRSIE</sequence>
<feature type="compositionally biased region" description="Polar residues" evidence="1">
    <location>
        <begin position="68"/>
        <end position="92"/>
    </location>
</feature>
<proteinExistence type="predicted"/>
<evidence type="ECO:0000313" key="2">
    <source>
        <dbReference type="EMBL" id="KAK8969968.1"/>
    </source>
</evidence>
<feature type="region of interest" description="Disordered" evidence="1">
    <location>
        <begin position="163"/>
        <end position="190"/>
    </location>
</feature>
<name>A0ABR2N3H5_9ASPA</name>
<dbReference type="PANTHER" id="PTHR34120:SF2">
    <property type="entry name" value="OS01G0860900 PROTEIN"/>
    <property type="match status" value="1"/>
</dbReference>
<keyword evidence="3" id="KW-1185">Reference proteome</keyword>
<reference evidence="2 3" key="1">
    <citation type="journal article" date="2022" name="Nat. Plants">
        <title>Genomes of leafy and leafless Platanthera orchids illuminate the evolution of mycoheterotrophy.</title>
        <authorList>
            <person name="Li M.H."/>
            <person name="Liu K.W."/>
            <person name="Li Z."/>
            <person name="Lu H.C."/>
            <person name="Ye Q.L."/>
            <person name="Zhang D."/>
            <person name="Wang J.Y."/>
            <person name="Li Y.F."/>
            <person name="Zhong Z.M."/>
            <person name="Liu X."/>
            <person name="Yu X."/>
            <person name="Liu D.K."/>
            <person name="Tu X.D."/>
            <person name="Liu B."/>
            <person name="Hao Y."/>
            <person name="Liao X.Y."/>
            <person name="Jiang Y.T."/>
            <person name="Sun W.H."/>
            <person name="Chen J."/>
            <person name="Chen Y.Q."/>
            <person name="Ai Y."/>
            <person name="Zhai J.W."/>
            <person name="Wu S.S."/>
            <person name="Zhou Z."/>
            <person name="Hsiao Y.Y."/>
            <person name="Wu W.L."/>
            <person name="Chen Y.Y."/>
            <person name="Lin Y.F."/>
            <person name="Hsu J.L."/>
            <person name="Li C.Y."/>
            <person name="Wang Z.W."/>
            <person name="Zhao X."/>
            <person name="Zhong W.Y."/>
            <person name="Ma X.K."/>
            <person name="Ma L."/>
            <person name="Huang J."/>
            <person name="Chen G.Z."/>
            <person name="Huang M.Z."/>
            <person name="Huang L."/>
            <person name="Peng D.H."/>
            <person name="Luo Y.B."/>
            <person name="Zou S.Q."/>
            <person name="Chen S.P."/>
            <person name="Lan S."/>
            <person name="Tsai W.C."/>
            <person name="Van de Peer Y."/>
            <person name="Liu Z.J."/>
        </authorList>
    </citation>
    <scope>NUCLEOTIDE SEQUENCE [LARGE SCALE GENOMIC DNA]</scope>
    <source>
        <strain evidence="2">Lor288</strain>
    </source>
</reference>
<feature type="region of interest" description="Disordered" evidence="1">
    <location>
        <begin position="57"/>
        <end position="95"/>
    </location>
</feature>
<evidence type="ECO:0000256" key="1">
    <source>
        <dbReference type="SAM" id="MobiDB-lite"/>
    </source>
</evidence>
<dbReference type="EMBL" id="JBBWWR010000002">
    <property type="protein sequence ID" value="KAK8969968.1"/>
    <property type="molecule type" value="Genomic_DNA"/>
</dbReference>
<dbReference type="PANTHER" id="PTHR34120">
    <property type="entry name" value="EXPRESSED PROTEIN"/>
    <property type="match status" value="1"/>
</dbReference>
<organism evidence="2 3">
    <name type="scientific">Platanthera guangdongensis</name>
    <dbReference type="NCBI Taxonomy" id="2320717"/>
    <lineage>
        <taxon>Eukaryota</taxon>
        <taxon>Viridiplantae</taxon>
        <taxon>Streptophyta</taxon>
        <taxon>Embryophyta</taxon>
        <taxon>Tracheophyta</taxon>
        <taxon>Spermatophyta</taxon>
        <taxon>Magnoliopsida</taxon>
        <taxon>Liliopsida</taxon>
        <taxon>Asparagales</taxon>
        <taxon>Orchidaceae</taxon>
        <taxon>Orchidoideae</taxon>
        <taxon>Orchideae</taxon>
        <taxon>Orchidinae</taxon>
        <taxon>Platanthera</taxon>
    </lineage>
</organism>
<comment type="caution">
    <text evidence="2">The sequence shown here is derived from an EMBL/GenBank/DDBJ whole genome shotgun (WGS) entry which is preliminary data.</text>
</comment>
<feature type="region of interest" description="Disordered" evidence="1">
    <location>
        <begin position="124"/>
        <end position="151"/>
    </location>
</feature>
<feature type="region of interest" description="Disordered" evidence="1">
    <location>
        <begin position="209"/>
        <end position="241"/>
    </location>
</feature>
<protein>
    <submittedName>
        <fullName evidence="2">Uncharacterized protein</fullName>
    </submittedName>
</protein>
<evidence type="ECO:0000313" key="3">
    <source>
        <dbReference type="Proteomes" id="UP001412067"/>
    </source>
</evidence>
<gene>
    <name evidence="2" type="ORF">KSP40_PGU012277</name>
</gene>